<keyword evidence="5" id="KW-1185">Reference proteome</keyword>
<sequence length="1063" mass="118096">MGFGWSKSEMSVTLRVQPTRRAAVVRCQSMASFSDRLVIVPTSAGQTVLSKGRGTARGASRMFASGGRTTSSSPRLPQPNRVDAVYTAFKAGLSDFLRMHHSELENLSGQQKIMKRNSRLGFLYDLDKQIKSTERFIRRLEFHISKIEELYETYGIQHRLQDGARKMMTAYEESPGSREARDTLLEVTKGYRDYTENLVVIENELEGLLGEFHIRMKGLIGFARLCPGDQYEVFMRYGRQRWRMKGRIDSDEKQSWDVDESILMPLISDLLAIKVTELKSLANHVLVGSVVCETNDLFTPGPQLVAVDVNDLGTLKLNLEVTWHPFEEEQTATPSTMGKSSMVGKRLSLYGLTPPDTPSLREQAFYKMLRQHQEAENGIILSETEMSNDLGGLSADMPHQKTVESFLAADANKELLDVTNEQKQAVVDNAKPEAMELPRVESEELLNLKENVAQDADIGNRLPHCVRPVLVNGSARFSRSLSQISEVSGDSFRESEVTFTTEEFPKDTKLAPCVEHPANAHFADTKATAFPSSPNGTIDFVELSTEFRTPFVQTISPKHVKDEQMFKDDAENGECKTSRTEQALLTPSSLSKSTDSKVIQMTMFPNLKMFGEERPSLSGLPEAWHALSLLMRMCHGKYSGLFDFEEAVNELETLLQTEDAGSSLAHSRHASSLSLTVQHALESFSFLHEVADGESSEDGRLQSPATALDYQRAPRHDRMSNDCHESDEEVQVVTTGDSNLDRALAHHLHSCAHCLPAIGVPGPLLCGELHALEWLKEQASVIRRVCDLMRNKLKVVGLQSANVVPTMAMRASLLDLWQKVAEPNNPYWAPLDALLLALPTLPTAEPRHMDSVRHLFAELLLNWQQRQNASTDDQPRIVTIFSLAALADKRDITSLDAFLVHLLNQVSLTESLVSCDGDTVLQALKNVPSTVNELEPCTWQALALLLLDRNSKIKQSAAAAMNKATAEPELRKKAVLWSLSLLEDDGDEVQQAGCLALASLQVKESMKPLLHMCQSHSQGVCDAARNALLSLGPEGRDAYSHLDEPSYSLPCFMGPVYQTSTAF</sequence>
<feature type="domain" description="FAM65 N-terminal" evidence="3">
    <location>
        <begin position="25"/>
        <end position="371"/>
    </location>
</feature>
<evidence type="ECO:0000313" key="4">
    <source>
        <dbReference type="Ensembl" id="ENSEBUP00000003765.1"/>
    </source>
</evidence>
<dbReference type="InterPro" id="IPR011989">
    <property type="entry name" value="ARM-like"/>
</dbReference>
<dbReference type="InterPro" id="IPR031780">
    <property type="entry name" value="FAM65_N"/>
</dbReference>
<dbReference type="PANTHER" id="PTHR15829">
    <property type="entry name" value="PROTEIN KINASE PKN/PRK1, EFFECTOR"/>
    <property type="match status" value="1"/>
</dbReference>
<dbReference type="Ensembl" id="ENSEBUT00000004155.1">
    <property type="protein sequence ID" value="ENSEBUP00000003765.1"/>
    <property type="gene ID" value="ENSEBUG00000002699.1"/>
</dbReference>
<dbReference type="Gene3D" id="1.25.10.10">
    <property type="entry name" value="Leucine-rich Repeat Variant"/>
    <property type="match status" value="1"/>
</dbReference>
<accession>A0A8C4NA93</accession>
<reference evidence="4" key="1">
    <citation type="submission" date="2025-08" db="UniProtKB">
        <authorList>
            <consortium name="Ensembl"/>
        </authorList>
    </citation>
    <scope>IDENTIFICATION</scope>
</reference>
<evidence type="ECO:0000313" key="5">
    <source>
        <dbReference type="Proteomes" id="UP000694388"/>
    </source>
</evidence>
<dbReference type="AlphaFoldDB" id="A0A8C4NA93"/>
<dbReference type="InterPro" id="IPR026136">
    <property type="entry name" value="RIPOR3"/>
</dbReference>
<dbReference type="SUPFAM" id="SSF48371">
    <property type="entry name" value="ARM repeat"/>
    <property type="match status" value="1"/>
</dbReference>
<comment type="similarity">
    <text evidence="1">Belongs to the RIPOR family.</text>
</comment>
<feature type="region of interest" description="Disordered" evidence="2">
    <location>
        <begin position="58"/>
        <end position="79"/>
    </location>
</feature>
<reference evidence="4" key="2">
    <citation type="submission" date="2025-09" db="UniProtKB">
        <authorList>
            <consortium name="Ensembl"/>
        </authorList>
    </citation>
    <scope>IDENTIFICATION</scope>
</reference>
<evidence type="ECO:0000256" key="2">
    <source>
        <dbReference type="SAM" id="MobiDB-lite"/>
    </source>
</evidence>
<evidence type="ECO:0000256" key="1">
    <source>
        <dbReference type="ARBA" id="ARBA00005744"/>
    </source>
</evidence>
<dbReference type="InterPro" id="IPR016024">
    <property type="entry name" value="ARM-type_fold"/>
</dbReference>
<name>A0A8C4NA93_EPTBU</name>
<dbReference type="Proteomes" id="UP000694388">
    <property type="component" value="Unplaced"/>
</dbReference>
<dbReference type="Pfam" id="PF15903">
    <property type="entry name" value="PL48"/>
    <property type="match status" value="1"/>
</dbReference>
<dbReference type="PANTHER" id="PTHR15829:SF13">
    <property type="entry name" value="FAM65 N-TERMINAL DOMAIN-CONTAINING PROTEIN"/>
    <property type="match status" value="1"/>
</dbReference>
<evidence type="ECO:0000259" key="3">
    <source>
        <dbReference type="Pfam" id="PF15903"/>
    </source>
</evidence>
<protein>
    <recommendedName>
        <fullName evidence="3">FAM65 N-terminal domain-containing protein</fullName>
    </recommendedName>
</protein>
<proteinExistence type="inferred from homology"/>
<organism evidence="4 5">
    <name type="scientific">Eptatretus burgeri</name>
    <name type="common">Inshore hagfish</name>
    <dbReference type="NCBI Taxonomy" id="7764"/>
    <lineage>
        <taxon>Eukaryota</taxon>
        <taxon>Metazoa</taxon>
        <taxon>Chordata</taxon>
        <taxon>Craniata</taxon>
        <taxon>Vertebrata</taxon>
        <taxon>Cyclostomata</taxon>
        <taxon>Myxini</taxon>
        <taxon>Myxiniformes</taxon>
        <taxon>Myxinidae</taxon>
        <taxon>Eptatretinae</taxon>
        <taxon>Eptatretus</taxon>
    </lineage>
</organism>
<dbReference type="GeneTree" id="ENSGT00940000153717"/>